<dbReference type="EMBL" id="KN834461">
    <property type="protein sequence ID" value="KIK10716.1"/>
    <property type="molecule type" value="Genomic_DNA"/>
</dbReference>
<dbReference type="HOGENOM" id="CLU_009123_11_0_1"/>
<evidence type="ECO:0000313" key="3">
    <source>
        <dbReference type="EMBL" id="KIK10716.1"/>
    </source>
</evidence>
<gene>
    <name evidence="3" type="ORF">PISMIDRAFT_124022</name>
</gene>
<dbReference type="InterPro" id="IPR012337">
    <property type="entry name" value="RNaseH-like_sf"/>
</dbReference>
<dbReference type="InterPro" id="IPR008906">
    <property type="entry name" value="HATC_C_dom"/>
</dbReference>
<dbReference type="SUPFAM" id="SSF53098">
    <property type="entry name" value="Ribonuclease H-like"/>
    <property type="match status" value="1"/>
</dbReference>
<feature type="domain" description="HAT C-terminal dimerisation" evidence="2">
    <location>
        <begin position="3"/>
        <end position="55"/>
    </location>
</feature>
<dbReference type="Proteomes" id="UP000054018">
    <property type="component" value="Unassembled WGS sequence"/>
</dbReference>
<evidence type="ECO:0000313" key="4">
    <source>
        <dbReference type="Proteomes" id="UP000054018"/>
    </source>
</evidence>
<name>A0A0C9Y0H2_9AGAM</name>
<organism evidence="3 4">
    <name type="scientific">Pisolithus microcarpus 441</name>
    <dbReference type="NCBI Taxonomy" id="765257"/>
    <lineage>
        <taxon>Eukaryota</taxon>
        <taxon>Fungi</taxon>
        <taxon>Dikarya</taxon>
        <taxon>Basidiomycota</taxon>
        <taxon>Agaricomycotina</taxon>
        <taxon>Agaricomycetes</taxon>
        <taxon>Agaricomycetidae</taxon>
        <taxon>Boletales</taxon>
        <taxon>Sclerodermatineae</taxon>
        <taxon>Pisolithaceae</taxon>
        <taxon>Pisolithus</taxon>
    </lineage>
</organism>
<feature type="non-terminal residue" evidence="3">
    <location>
        <position position="93"/>
    </location>
</feature>
<dbReference type="GO" id="GO:0046983">
    <property type="term" value="F:protein dimerization activity"/>
    <property type="evidence" value="ECO:0007669"/>
    <property type="project" value="InterPro"/>
</dbReference>
<evidence type="ECO:0000256" key="1">
    <source>
        <dbReference type="SAM" id="MobiDB-lite"/>
    </source>
</evidence>
<dbReference type="Pfam" id="PF05699">
    <property type="entry name" value="Dimer_Tnp_hAT"/>
    <property type="match status" value="1"/>
</dbReference>
<reference evidence="3 4" key="1">
    <citation type="submission" date="2014-04" db="EMBL/GenBank/DDBJ databases">
        <authorList>
            <consortium name="DOE Joint Genome Institute"/>
            <person name="Kuo A."/>
            <person name="Kohler A."/>
            <person name="Costa M.D."/>
            <person name="Nagy L.G."/>
            <person name="Floudas D."/>
            <person name="Copeland A."/>
            <person name="Barry K.W."/>
            <person name="Cichocki N."/>
            <person name="Veneault-Fourrey C."/>
            <person name="LaButti K."/>
            <person name="Lindquist E.A."/>
            <person name="Lipzen A."/>
            <person name="Lundell T."/>
            <person name="Morin E."/>
            <person name="Murat C."/>
            <person name="Sun H."/>
            <person name="Tunlid A."/>
            <person name="Henrissat B."/>
            <person name="Grigoriev I.V."/>
            <person name="Hibbett D.S."/>
            <person name="Martin F."/>
            <person name="Nordberg H.P."/>
            <person name="Cantor M.N."/>
            <person name="Hua S.X."/>
        </authorList>
    </citation>
    <scope>NUCLEOTIDE SEQUENCE [LARGE SCALE GENOMIC DNA]</scope>
    <source>
        <strain evidence="3 4">441</strain>
    </source>
</reference>
<feature type="compositionally biased region" description="Acidic residues" evidence="1">
    <location>
        <begin position="75"/>
        <end position="93"/>
    </location>
</feature>
<dbReference type="AlphaFoldDB" id="A0A0C9Y0H2"/>
<reference evidence="4" key="2">
    <citation type="submission" date="2015-01" db="EMBL/GenBank/DDBJ databases">
        <title>Evolutionary Origins and Diversification of the Mycorrhizal Mutualists.</title>
        <authorList>
            <consortium name="DOE Joint Genome Institute"/>
            <consortium name="Mycorrhizal Genomics Consortium"/>
            <person name="Kohler A."/>
            <person name="Kuo A."/>
            <person name="Nagy L.G."/>
            <person name="Floudas D."/>
            <person name="Copeland A."/>
            <person name="Barry K.W."/>
            <person name="Cichocki N."/>
            <person name="Veneault-Fourrey C."/>
            <person name="LaButti K."/>
            <person name="Lindquist E.A."/>
            <person name="Lipzen A."/>
            <person name="Lundell T."/>
            <person name="Morin E."/>
            <person name="Murat C."/>
            <person name="Riley R."/>
            <person name="Ohm R."/>
            <person name="Sun H."/>
            <person name="Tunlid A."/>
            <person name="Henrissat B."/>
            <person name="Grigoriev I.V."/>
            <person name="Hibbett D.S."/>
            <person name="Martin F."/>
        </authorList>
    </citation>
    <scope>NUCLEOTIDE SEQUENCE [LARGE SCALE GENOMIC DNA]</scope>
    <source>
        <strain evidence="4">441</strain>
    </source>
</reference>
<dbReference type="OrthoDB" id="2678088at2759"/>
<proteinExistence type="predicted"/>
<keyword evidence="4" id="KW-1185">Reference proteome</keyword>
<evidence type="ECO:0000259" key="2">
    <source>
        <dbReference type="Pfam" id="PF05699"/>
    </source>
</evidence>
<sequence length="93" mass="10463">AVYPRLSRMALDYLTIPAMSVDVERLFSHGHLVLSHVHSRLSTQSTRALLCLGYWSSMGLVKTGDIEKVSKLPDVDGDEEDLEDNWDSISEEE</sequence>
<protein>
    <recommendedName>
        <fullName evidence="2">HAT C-terminal dimerisation domain-containing protein</fullName>
    </recommendedName>
</protein>
<feature type="region of interest" description="Disordered" evidence="1">
    <location>
        <begin position="71"/>
        <end position="93"/>
    </location>
</feature>
<accession>A0A0C9Y0H2</accession>